<evidence type="ECO:0000256" key="5">
    <source>
        <dbReference type="HAMAP-Rule" id="MF_00376"/>
    </source>
</evidence>
<dbReference type="NCBIfam" id="TIGR00152">
    <property type="entry name" value="dephospho-CoA kinase"/>
    <property type="match status" value="1"/>
</dbReference>
<dbReference type="AlphaFoldDB" id="A0A5M8FQ34"/>
<dbReference type="GO" id="GO:0005737">
    <property type="term" value="C:cytoplasm"/>
    <property type="evidence" value="ECO:0007669"/>
    <property type="project" value="UniProtKB-SubCell"/>
</dbReference>
<sequence length="205" mass="22160">MFTIALTGGIGSGKSTVSALFQALGAVIIDADAISRALTAQHGEALPQIAAAFGAHLVDANGTLDRIALRQLVFADAQARQRLEAILHPRISAEIRRRVAAVTGPYVIVDIPLLFETGQADLADRILVVDLSEQQQVERVQARSGLDPQEIRRIMDTQVSRSERLRGADDIIDNSGDKVALPAQIQQLHQRYLELAASKARAQTL</sequence>
<keyword evidence="3 5" id="KW-0067">ATP-binding</keyword>
<dbReference type="Pfam" id="PF01121">
    <property type="entry name" value="CoaE"/>
    <property type="match status" value="1"/>
</dbReference>
<evidence type="ECO:0000313" key="7">
    <source>
        <dbReference type="EMBL" id="KAA6186899.1"/>
    </source>
</evidence>
<keyword evidence="5 7" id="KW-0418">Kinase</keyword>
<dbReference type="Proteomes" id="UP000322981">
    <property type="component" value="Unassembled WGS sequence"/>
</dbReference>
<dbReference type="PANTHER" id="PTHR10695:SF46">
    <property type="entry name" value="BIFUNCTIONAL COENZYME A SYNTHASE-RELATED"/>
    <property type="match status" value="1"/>
</dbReference>
<dbReference type="PROSITE" id="PS51219">
    <property type="entry name" value="DPCK"/>
    <property type="match status" value="1"/>
</dbReference>
<comment type="subcellular location">
    <subcellularLocation>
        <location evidence="5">Cytoplasm</location>
    </subcellularLocation>
</comment>
<dbReference type="GO" id="GO:0015937">
    <property type="term" value="P:coenzyme A biosynthetic process"/>
    <property type="evidence" value="ECO:0007669"/>
    <property type="project" value="UniProtKB-UniRule"/>
</dbReference>
<dbReference type="EMBL" id="VWXX01000003">
    <property type="protein sequence ID" value="KAA6186899.1"/>
    <property type="molecule type" value="Genomic_DNA"/>
</dbReference>
<dbReference type="OrthoDB" id="9812943at2"/>
<accession>A0A5M8FQ34</accession>
<dbReference type="EC" id="2.7.1.24" evidence="5 6"/>
<dbReference type="CDD" id="cd02022">
    <property type="entry name" value="DPCK"/>
    <property type="match status" value="1"/>
</dbReference>
<dbReference type="GO" id="GO:0005524">
    <property type="term" value="F:ATP binding"/>
    <property type="evidence" value="ECO:0007669"/>
    <property type="project" value="UniProtKB-UniRule"/>
</dbReference>
<keyword evidence="4 5" id="KW-0173">Coenzyme A biosynthesis</keyword>
<dbReference type="Gene3D" id="3.40.50.300">
    <property type="entry name" value="P-loop containing nucleotide triphosphate hydrolases"/>
    <property type="match status" value="1"/>
</dbReference>
<dbReference type="UniPathway" id="UPA00241">
    <property type="reaction ID" value="UER00356"/>
</dbReference>
<dbReference type="InterPro" id="IPR001977">
    <property type="entry name" value="Depp_CoAkinase"/>
</dbReference>
<evidence type="ECO:0000313" key="8">
    <source>
        <dbReference type="Proteomes" id="UP000322981"/>
    </source>
</evidence>
<gene>
    <name evidence="5" type="primary">coaE</name>
    <name evidence="7" type="ORF">F2Q65_03115</name>
</gene>
<evidence type="ECO:0000256" key="1">
    <source>
        <dbReference type="ARBA" id="ARBA00009018"/>
    </source>
</evidence>
<comment type="caution">
    <text evidence="7">The sequence shown here is derived from an EMBL/GenBank/DDBJ whole genome shotgun (WGS) entry which is preliminary data.</text>
</comment>
<keyword evidence="5" id="KW-0963">Cytoplasm</keyword>
<dbReference type="GO" id="GO:0004140">
    <property type="term" value="F:dephospho-CoA kinase activity"/>
    <property type="evidence" value="ECO:0007669"/>
    <property type="project" value="UniProtKB-UniRule"/>
</dbReference>
<reference evidence="7 8" key="1">
    <citation type="submission" date="2019-09" db="EMBL/GenBank/DDBJ databases">
        <title>Whole-genome sequence of the purple sulfur bacterium Thiohalocapsa marina DSM 19078.</title>
        <authorList>
            <person name="Kyndt J.A."/>
            <person name="Meyer T.E."/>
        </authorList>
    </citation>
    <scope>NUCLEOTIDE SEQUENCE [LARGE SCALE GENOMIC DNA]</scope>
    <source>
        <strain evidence="7 8">DSM 19078</strain>
    </source>
</reference>
<keyword evidence="5 7" id="KW-0808">Transferase</keyword>
<comment type="similarity">
    <text evidence="1 5">Belongs to the CoaE family.</text>
</comment>
<evidence type="ECO:0000256" key="6">
    <source>
        <dbReference type="NCBIfam" id="TIGR00152"/>
    </source>
</evidence>
<keyword evidence="8" id="KW-1185">Reference proteome</keyword>
<dbReference type="InterPro" id="IPR027417">
    <property type="entry name" value="P-loop_NTPase"/>
</dbReference>
<evidence type="ECO:0000256" key="2">
    <source>
        <dbReference type="ARBA" id="ARBA00022741"/>
    </source>
</evidence>
<dbReference type="RefSeq" id="WP_150090331.1">
    <property type="nucleotide sequence ID" value="NZ_JBFUOH010000065.1"/>
</dbReference>
<keyword evidence="2 5" id="KW-0547">Nucleotide-binding</keyword>
<evidence type="ECO:0000256" key="4">
    <source>
        <dbReference type="ARBA" id="ARBA00022993"/>
    </source>
</evidence>
<dbReference type="HAMAP" id="MF_00376">
    <property type="entry name" value="Dephospho_CoA_kinase"/>
    <property type="match status" value="1"/>
</dbReference>
<organism evidence="7 8">
    <name type="scientific">Thiohalocapsa marina</name>
    <dbReference type="NCBI Taxonomy" id="424902"/>
    <lineage>
        <taxon>Bacteria</taxon>
        <taxon>Pseudomonadati</taxon>
        <taxon>Pseudomonadota</taxon>
        <taxon>Gammaproteobacteria</taxon>
        <taxon>Chromatiales</taxon>
        <taxon>Chromatiaceae</taxon>
        <taxon>Thiohalocapsa</taxon>
    </lineage>
</organism>
<comment type="pathway">
    <text evidence="5">Cofactor biosynthesis; coenzyme A biosynthesis; CoA from (R)-pantothenate: step 5/5.</text>
</comment>
<dbReference type="SUPFAM" id="SSF52540">
    <property type="entry name" value="P-loop containing nucleoside triphosphate hydrolases"/>
    <property type="match status" value="1"/>
</dbReference>
<feature type="binding site" evidence="5">
    <location>
        <begin position="11"/>
        <end position="16"/>
    </location>
    <ligand>
        <name>ATP</name>
        <dbReference type="ChEBI" id="CHEBI:30616"/>
    </ligand>
</feature>
<protein>
    <recommendedName>
        <fullName evidence="5 6">Dephospho-CoA kinase</fullName>
        <ecNumber evidence="5 6">2.7.1.24</ecNumber>
    </recommendedName>
    <alternativeName>
        <fullName evidence="5">Dephosphocoenzyme A kinase</fullName>
    </alternativeName>
</protein>
<dbReference type="PANTHER" id="PTHR10695">
    <property type="entry name" value="DEPHOSPHO-COA KINASE-RELATED"/>
    <property type="match status" value="1"/>
</dbReference>
<evidence type="ECO:0000256" key="3">
    <source>
        <dbReference type="ARBA" id="ARBA00022840"/>
    </source>
</evidence>
<comment type="catalytic activity">
    <reaction evidence="5">
        <text>3'-dephospho-CoA + ATP = ADP + CoA + H(+)</text>
        <dbReference type="Rhea" id="RHEA:18245"/>
        <dbReference type="ChEBI" id="CHEBI:15378"/>
        <dbReference type="ChEBI" id="CHEBI:30616"/>
        <dbReference type="ChEBI" id="CHEBI:57287"/>
        <dbReference type="ChEBI" id="CHEBI:57328"/>
        <dbReference type="ChEBI" id="CHEBI:456216"/>
        <dbReference type="EC" id="2.7.1.24"/>
    </reaction>
</comment>
<proteinExistence type="inferred from homology"/>
<name>A0A5M8FQ34_9GAMM</name>
<comment type="function">
    <text evidence="5">Catalyzes the phosphorylation of the 3'-hydroxyl group of dephosphocoenzyme A to form coenzyme A.</text>
</comment>